<dbReference type="Proteomes" id="UP000241507">
    <property type="component" value="Chromosome"/>
</dbReference>
<dbReference type="SUPFAM" id="SSF52266">
    <property type="entry name" value="SGNH hydrolase"/>
    <property type="match status" value="1"/>
</dbReference>
<feature type="transmembrane region" description="Helical" evidence="1">
    <location>
        <begin position="18"/>
        <end position="36"/>
    </location>
</feature>
<keyword evidence="1" id="KW-1133">Transmembrane helix</keyword>
<protein>
    <submittedName>
        <fullName evidence="2">Uncharacterized protein</fullName>
    </submittedName>
</protein>
<name>A0A2R3Z6V3_9FLAO</name>
<reference evidence="3" key="1">
    <citation type="submission" date="2018-03" db="EMBL/GenBank/DDBJ databases">
        <title>Gramella fulva sp. nov., isolated from a dry surface of tidal flat.</title>
        <authorList>
            <person name="Hwang S.H."/>
            <person name="Hwang W.M."/>
            <person name="Kang K."/>
            <person name="Ahn T.-Y."/>
        </authorList>
    </citation>
    <scope>NUCLEOTIDE SEQUENCE [LARGE SCALE GENOMIC DNA]</scope>
    <source>
        <strain evidence="3">SH35</strain>
    </source>
</reference>
<evidence type="ECO:0000313" key="2">
    <source>
        <dbReference type="EMBL" id="AVR45958.1"/>
    </source>
</evidence>
<organism evidence="2 3">
    <name type="scientific">Christiangramia fulva</name>
    <dbReference type="NCBI Taxonomy" id="2126553"/>
    <lineage>
        <taxon>Bacteria</taxon>
        <taxon>Pseudomonadati</taxon>
        <taxon>Bacteroidota</taxon>
        <taxon>Flavobacteriia</taxon>
        <taxon>Flavobacteriales</taxon>
        <taxon>Flavobacteriaceae</taxon>
        <taxon>Christiangramia</taxon>
    </lineage>
</organism>
<dbReference type="AlphaFoldDB" id="A0A2R3Z6V3"/>
<evidence type="ECO:0000256" key="1">
    <source>
        <dbReference type="SAM" id="Phobius"/>
    </source>
</evidence>
<dbReference type="InterPro" id="IPR036514">
    <property type="entry name" value="SGNH_hydro_sf"/>
</dbReference>
<gene>
    <name evidence="2" type="ORF">C7S20_12220</name>
</gene>
<keyword evidence="3" id="KW-1185">Reference proteome</keyword>
<dbReference type="GO" id="GO:0016788">
    <property type="term" value="F:hydrolase activity, acting on ester bonds"/>
    <property type="evidence" value="ECO:0007669"/>
    <property type="project" value="UniProtKB-ARBA"/>
</dbReference>
<proteinExistence type="predicted"/>
<sequence length="316" mass="37383">MEDQKNHSFISNSNLRKFLVRAVIFFFPVVIGYAMVEYTLSEINFAEKVRYNYIQENSDEIEILFLGSSQIERAINPKFIAAGAINLANSSQTLFEDFKLLKFFNPKLPKLKLVVLEISYDKLERDKSNILPILDPKNLKFYGVNTFGRKLKLQDHLLFHFSPKYFSKILNEYIFKTSNIKLNKFGFDENKFDGAYSHANYVLIENIHNKKNYKKNLLLLNEIISYCNENNLKIFIYHPPTHYRYNELRDPSLVKKWRKLIDSLKYQYPKIHFFIDDTNSTFTRKYFDDANHLNPLGAEKATKTLDSILQKYYPNL</sequence>
<keyword evidence="1" id="KW-0812">Transmembrane</keyword>
<dbReference type="EMBL" id="CP028136">
    <property type="protein sequence ID" value="AVR45958.1"/>
    <property type="molecule type" value="Genomic_DNA"/>
</dbReference>
<keyword evidence="1" id="KW-0472">Membrane</keyword>
<evidence type="ECO:0000313" key="3">
    <source>
        <dbReference type="Proteomes" id="UP000241507"/>
    </source>
</evidence>
<dbReference type="KEGG" id="grs:C7S20_12220"/>
<dbReference type="Gene3D" id="3.40.50.1110">
    <property type="entry name" value="SGNH hydrolase"/>
    <property type="match status" value="1"/>
</dbReference>
<accession>A0A2R3Z6V3</accession>